<dbReference type="SUPFAM" id="SSF46785">
    <property type="entry name" value="Winged helix' DNA-binding domain"/>
    <property type="match status" value="1"/>
</dbReference>
<dbReference type="Pfam" id="PF00126">
    <property type="entry name" value="HTH_1"/>
    <property type="match status" value="1"/>
</dbReference>
<dbReference type="PRINTS" id="PR00039">
    <property type="entry name" value="HTHLYSR"/>
</dbReference>
<dbReference type="InterPro" id="IPR005119">
    <property type="entry name" value="LysR_subst-bd"/>
</dbReference>
<dbReference type="Gene3D" id="3.40.190.290">
    <property type="match status" value="1"/>
</dbReference>
<keyword evidence="7" id="KW-1185">Reference proteome</keyword>
<evidence type="ECO:0000256" key="1">
    <source>
        <dbReference type="ARBA" id="ARBA00009437"/>
    </source>
</evidence>
<dbReference type="InterPro" id="IPR036388">
    <property type="entry name" value="WH-like_DNA-bd_sf"/>
</dbReference>
<organism evidence="6 7">
    <name type="scientific">Paenibacillus selenitireducens</name>
    <dbReference type="NCBI Taxonomy" id="1324314"/>
    <lineage>
        <taxon>Bacteria</taxon>
        <taxon>Bacillati</taxon>
        <taxon>Bacillota</taxon>
        <taxon>Bacilli</taxon>
        <taxon>Bacillales</taxon>
        <taxon>Paenibacillaceae</taxon>
        <taxon>Paenibacillus</taxon>
    </lineage>
</organism>
<keyword evidence="3" id="KW-0238">DNA-binding</keyword>
<dbReference type="GO" id="GO:0003700">
    <property type="term" value="F:DNA-binding transcription factor activity"/>
    <property type="evidence" value="ECO:0007669"/>
    <property type="project" value="InterPro"/>
</dbReference>
<dbReference type="GO" id="GO:0032993">
    <property type="term" value="C:protein-DNA complex"/>
    <property type="evidence" value="ECO:0007669"/>
    <property type="project" value="TreeGrafter"/>
</dbReference>
<keyword evidence="4" id="KW-0804">Transcription</keyword>
<dbReference type="AlphaFoldDB" id="A0A1T2XHJ4"/>
<dbReference type="SUPFAM" id="SSF53850">
    <property type="entry name" value="Periplasmic binding protein-like II"/>
    <property type="match status" value="1"/>
</dbReference>
<comment type="similarity">
    <text evidence="1">Belongs to the LysR transcriptional regulatory family.</text>
</comment>
<proteinExistence type="inferred from homology"/>
<comment type="caution">
    <text evidence="6">The sequence shown here is derived from an EMBL/GenBank/DDBJ whole genome shotgun (WGS) entry which is preliminary data.</text>
</comment>
<name>A0A1T2XHJ4_9BACL</name>
<dbReference type="Proteomes" id="UP000190188">
    <property type="component" value="Unassembled WGS sequence"/>
</dbReference>
<protein>
    <submittedName>
        <fullName evidence="6">LysR family transcriptional regulator</fullName>
    </submittedName>
</protein>
<dbReference type="PANTHER" id="PTHR30346:SF28">
    <property type="entry name" value="HTH-TYPE TRANSCRIPTIONAL REGULATOR CYNR"/>
    <property type="match status" value="1"/>
</dbReference>
<dbReference type="EMBL" id="MSZX01000003">
    <property type="protein sequence ID" value="OPA79278.1"/>
    <property type="molecule type" value="Genomic_DNA"/>
</dbReference>
<evidence type="ECO:0000313" key="6">
    <source>
        <dbReference type="EMBL" id="OPA79278.1"/>
    </source>
</evidence>
<accession>A0A1T2XHJ4</accession>
<reference evidence="6 7" key="1">
    <citation type="submission" date="2017-01" db="EMBL/GenBank/DDBJ databases">
        <title>Genome analysis of Paenibacillus selenitrireducens ES3-24.</title>
        <authorList>
            <person name="Xu D."/>
            <person name="Yao R."/>
            <person name="Zheng S."/>
        </authorList>
    </citation>
    <scope>NUCLEOTIDE SEQUENCE [LARGE SCALE GENOMIC DNA]</scope>
    <source>
        <strain evidence="6 7">ES3-24</strain>
    </source>
</reference>
<dbReference type="Gene3D" id="1.10.10.10">
    <property type="entry name" value="Winged helix-like DNA-binding domain superfamily/Winged helix DNA-binding domain"/>
    <property type="match status" value="1"/>
</dbReference>
<dbReference type="PANTHER" id="PTHR30346">
    <property type="entry name" value="TRANSCRIPTIONAL DUAL REGULATOR HCAR-RELATED"/>
    <property type="match status" value="1"/>
</dbReference>
<evidence type="ECO:0000313" key="7">
    <source>
        <dbReference type="Proteomes" id="UP000190188"/>
    </source>
</evidence>
<dbReference type="STRING" id="1324314.BVG16_09320"/>
<sequence length="296" mass="33534">MDLRQLRYFLTVANEGKVTRAAKILNMEQPPLSRQLKQMEQELGVTLFDRTGNRLRLTNAGELLRDRAEFLLNQFNETVKEVKELDEGIQGVLSIGCVVSCISLLPPAIHRFKTMHTGVTFKIREGDHFLLDEQMDERAIELIVARLPFEASLDQDKHEVMQLPSDPFVAVLPKQCHYDPAQTTIRMEELAQHPFISLKTDLTVGMHENLMKEFRQAGVEPHILCECSSVAITIALVAAGIGATVLPKSVMSSFPLNNIHMFDILHADFQSDVGIVWLKDRYLSKSARRFIDMFSS</sequence>
<dbReference type="InterPro" id="IPR036390">
    <property type="entry name" value="WH_DNA-bd_sf"/>
</dbReference>
<evidence type="ECO:0000256" key="4">
    <source>
        <dbReference type="ARBA" id="ARBA00023163"/>
    </source>
</evidence>
<evidence type="ECO:0000256" key="2">
    <source>
        <dbReference type="ARBA" id="ARBA00023015"/>
    </source>
</evidence>
<dbReference type="OrthoDB" id="9803735at2"/>
<evidence type="ECO:0000256" key="3">
    <source>
        <dbReference type="ARBA" id="ARBA00023125"/>
    </source>
</evidence>
<evidence type="ECO:0000259" key="5">
    <source>
        <dbReference type="PROSITE" id="PS50931"/>
    </source>
</evidence>
<gene>
    <name evidence="6" type="ORF">BVG16_09320</name>
</gene>
<dbReference type="CDD" id="cd05466">
    <property type="entry name" value="PBP2_LTTR_substrate"/>
    <property type="match status" value="1"/>
</dbReference>
<dbReference type="RefSeq" id="WP_078498275.1">
    <property type="nucleotide sequence ID" value="NZ_MSZX01000003.1"/>
</dbReference>
<dbReference type="Pfam" id="PF03466">
    <property type="entry name" value="LysR_substrate"/>
    <property type="match status" value="1"/>
</dbReference>
<feature type="domain" description="HTH lysR-type" evidence="5">
    <location>
        <begin position="1"/>
        <end position="58"/>
    </location>
</feature>
<keyword evidence="2" id="KW-0805">Transcription regulation</keyword>
<dbReference type="InterPro" id="IPR000847">
    <property type="entry name" value="LysR_HTH_N"/>
</dbReference>
<dbReference type="PROSITE" id="PS50931">
    <property type="entry name" value="HTH_LYSR"/>
    <property type="match status" value="1"/>
</dbReference>
<dbReference type="FunFam" id="1.10.10.10:FF:000001">
    <property type="entry name" value="LysR family transcriptional regulator"/>
    <property type="match status" value="1"/>
</dbReference>
<dbReference type="GO" id="GO:0003677">
    <property type="term" value="F:DNA binding"/>
    <property type="evidence" value="ECO:0007669"/>
    <property type="project" value="UniProtKB-KW"/>
</dbReference>